<dbReference type="PANTHER" id="PTHR30469:SF11">
    <property type="entry name" value="BLL4320 PROTEIN"/>
    <property type="match status" value="1"/>
</dbReference>
<sequence length="219" mass="24443">MKKTTKITSLIIIFFLIIAAIIVGRQMMASHFKKKFSKKPPPGIIVAVVKNEKFSNKIESFGTALSKKTTSFRIKKEELLKPINFDEEVKKGDVIAHLKSGNIIAPFPGTLGKRGISEDTLGSEKSIILTLDDTSIIFSDLKIPENYASNIKKGLPVEVEFSGYKGKIYEGEVETVANRIDAQTRTILVRVKIINKNSELIPGALLEVRIKYNERETFS</sequence>
<protein>
    <recommendedName>
        <fullName evidence="3">CusB-like beta-barrel domain-containing protein</fullName>
    </recommendedName>
</protein>
<evidence type="ECO:0000256" key="2">
    <source>
        <dbReference type="SAM" id="Phobius"/>
    </source>
</evidence>
<feature type="non-terminal residue" evidence="4">
    <location>
        <position position="219"/>
    </location>
</feature>
<dbReference type="InterPro" id="IPR058792">
    <property type="entry name" value="Beta-barrel_RND_2"/>
</dbReference>
<evidence type="ECO:0000259" key="3">
    <source>
        <dbReference type="Pfam" id="PF25954"/>
    </source>
</evidence>
<gene>
    <name evidence="4" type="ORF">METZ01_LOCUS452619</name>
</gene>
<keyword evidence="2" id="KW-0812">Transmembrane</keyword>
<dbReference type="FunFam" id="2.40.30.170:FF:000010">
    <property type="entry name" value="Efflux RND transporter periplasmic adaptor subunit"/>
    <property type="match status" value="1"/>
</dbReference>
<feature type="domain" description="CusB-like beta-barrel" evidence="3">
    <location>
        <begin position="141"/>
        <end position="211"/>
    </location>
</feature>
<evidence type="ECO:0000313" key="4">
    <source>
        <dbReference type="EMBL" id="SVD99765.1"/>
    </source>
</evidence>
<dbReference type="SUPFAM" id="SSF111369">
    <property type="entry name" value="HlyD-like secretion proteins"/>
    <property type="match status" value="1"/>
</dbReference>
<keyword evidence="2" id="KW-1133">Transmembrane helix</keyword>
<proteinExistence type="inferred from homology"/>
<comment type="similarity">
    <text evidence="1">Belongs to the membrane fusion protein (MFP) (TC 8.A.1) family.</text>
</comment>
<reference evidence="4" key="1">
    <citation type="submission" date="2018-05" db="EMBL/GenBank/DDBJ databases">
        <authorList>
            <person name="Lanie J.A."/>
            <person name="Ng W.-L."/>
            <person name="Kazmierczak K.M."/>
            <person name="Andrzejewski T.M."/>
            <person name="Davidsen T.M."/>
            <person name="Wayne K.J."/>
            <person name="Tettelin H."/>
            <person name="Glass J.I."/>
            <person name="Rusch D."/>
            <person name="Podicherti R."/>
            <person name="Tsui H.-C.T."/>
            <person name="Winkler M.E."/>
        </authorList>
    </citation>
    <scope>NUCLEOTIDE SEQUENCE</scope>
</reference>
<name>A0A382ZXQ6_9ZZZZ</name>
<dbReference type="EMBL" id="UINC01187180">
    <property type="protein sequence ID" value="SVD99765.1"/>
    <property type="molecule type" value="Genomic_DNA"/>
</dbReference>
<organism evidence="4">
    <name type="scientific">marine metagenome</name>
    <dbReference type="NCBI Taxonomy" id="408172"/>
    <lineage>
        <taxon>unclassified sequences</taxon>
        <taxon>metagenomes</taxon>
        <taxon>ecological metagenomes</taxon>
    </lineage>
</organism>
<feature type="transmembrane region" description="Helical" evidence="2">
    <location>
        <begin position="6"/>
        <end position="24"/>
    </location>
</feature>
<dbReference type="AlphaFoldDB" id="A0A382ZXQ6"/>
<dbReference type="PANTHER" id="PTHR30469">
    <property type="entry name" value="MULTIDRUG RESISTANCE PROTEIN MDTA"/>
    <property type="match status" value="1"/>
</dbReference>
<dbReference type="Gene3D" id="2.40.30.170">
    <property type="match status" value="1"/>
</dbReference>
<dbReference type="Pfam" id="PF25954">
    <property type="entry name" value="Beta-barrel_RND_2"/>
    <property type="match status" value="1"/>
</dbReference>
<evidence type="ECO:0000256" key="1">
    <source>
        <dbReference type="ARBA" id="ARBA00009477"/>
    </source>
</evidence>
<dbReference type="GO" id="GO:1990281">
    <property type="term" value="C:efflux pump complex"/>
    <property type="evidence" value="ECO:0007669"/>
    <property type="project" value="TreeGrafter"/>
</dbReference>
<keyword evidence="2" id="KW-0472">Membrane</keyword>
<dbReference type="GO" id="GO:0015562">
    <property type="term" value="F:efflux transmembrane transporter activity"/>
    <property type="evidence" value="ECO:0007669"/>
    <property type="project" value="TreeGrafter"/>
</dbReference>
<accession>A0A382ZXQ6</accession>